<gene>
    <name evidence="2" type="ORF">GLOIN_2v1590174</name>
</gene>
<reference evidence="2 3" key="1">
    <citation type="journal article" date="2013" name="Proc. Natl. Acad. Sci. U.S.A.">
        <title>Genome of an arbuscular mycorrhizal fungus provides insight into the oldest plant symbiosis.</title>
        <authorList>
            <person name="Tisserant E."/>
            <person name="Malbreil M."/>
            <person name="Kuo A."/>
            <person name="Kohler A."/>
            <person name="Symeonidi A."/>
            <person name="Balestrini R."/>
            <person name="Charron P."/>
            <person name="Duensing N."/>
            <person name="Frei Dit Frey N."/>
            <person name="Gianinazzi-Pearson V."/>
            <person name="Gilbert L.B."/>
            <person name="Handa Y."/>
            <person name="Herr J.R."/>
            <person name="Hijri M."/>
            <person name="Koul R."/>
            <person name="Kawaguchi M."/>
            <person name="Krajinski F."/>
            <person name="Lammers P.J."/>
            <person name="Masclaux F.G."/>
            <person name="Murat C."/>
            <person name="Morin E."/>
            <person name="Ndikumana S."/>
            <person name="Pagni M."/>
            <person name="Petitpierre D."/>
            <person name="Requena N."/>
            <person name="Rosikiewicz P."/>
            <person name="Riley R."/>
            <person name="Saito K."/>
            <person name="San Clemente H."/>
            <person name="Shapiro H."/>
            <person name="van Tuinen D."/>
            <person name="Becard G."/>
            <person name="Bonfante P."/>
            <person name="Paszkowski U."/>
            <person name="Shachar-Hill Y.Y."/>
            <person name="Tuskan G.A."/>
            <person name="Young P.W."/>
            <person name="Sanders I.R."/>
            <person name="Henrissat B."/>
            <person name="Rensing S.A."/>
            <person name="Grigoriev I.V."/>
            <person name="Corradi N."/>
            <person name="Roux C."/>
            <person name="Martin F."/>
        </authorList>
    </citation>
    <scope>NUCLEOTIDE SEQUENCE [LARGE SCALE GENOMIC DNA]</scope>
    <source>
        <strain evidence="2 3">DAOM 197198</strain>
    </source>
</reference>
<keyword evidence="1" id="KW-0812">Transmembrane</keyword>
<dbReference type="Proteomes" id="UP000018888">
    <property type="component" value="Unassembled WGS sequence"/>
</dbReference>
<keyword evidence="1" id="KW-1133">Transmembrane helix</keyword>
<dbReference type="AlphaFoldDB" id="A0A2P4Q5Z8"/>
<keyword evidence="1" id="KW-0472">Membrane</keyword>
<name>A0A2P4Q5Z8_RHIID</name>
<evidence type="ECO:0000256" key="1">
    <source>
        <dbReference type="SAM" id="Phobius"/>
    </source>
</evidence>
<reference evidence="2 3" key="2">
    <citation type="journal article" date="2018" name="New Phytol.">
        <title>High intraspecific genome diversity in the model arbuscular mycorrhizal symbiont Rhizophagus irregularis.</title>
        <authorList>
            <person name="Chen E.C.H."/>
            <person name="Morin E."/>
            <person name="Beaudet D."/>
            <person name="Noel J."/>
            <person name="Yildirir G."/>
            <person name="Ndikumana S."/>
            <person name="Charron P."/>
            <person name="St-Onge C."/>
            <person name="Giorgi J."/>
            <person name="Kruger M."/>
            <person name="Marton T."/>
            <person name="Ropars J."/>
            <person name="Grigoriev I.V."/>
            <person name="Hainaut M."/>
            <person name="Henrissat B."/>
            <person name="Roux C."/>
            <person name="Martin F."/>
            <person name="Corradi N."/>
        </authorList>
    </citation>
    <scope>NUCLEOTIDE SEQUENCE [LARGE SCALE GENOMIC DNA]</scope>
    <source>
        <strain evidence="2 3">DAOM 197198</strain>
    </source>
</reference>
<feature type="transmembrane region" description="Helical" evidence="1">
    <location>
        <begin position="39"/>
        <end position="57"/>
    </location>
</feature>
<protein>
    <submittedName>
        <fullName evidence="2">Uncharacterized protein</fullName>
    </submittedName>
</protein>
<accession>A0A2P4Q5Z8</accession>
<comment type="caution">
    <text evidence="2">The sequence shown here is derived from an EMBL/GenBank/DDBJ whole genome shotgun (WGS) entry which is preliminary data.</text>
</comment>
<evidence type="ECO:0000313" key="3">
    <source>
        <dbReference type="Proteomes" id="UP000018888"/>
    </source>
</evidence>
<organism evidence="2 3">
    <name type="scientific">Rhizophagus irregularis (strain DAOM 181602 / DAOM 197198 / MUCL 43194)</name>
    <name type="common">Arbuscular mycorrhizal fungus</name>
    <name type="synonym">Glomus intraradices</name>
    <dbReference type="NCBI Taxonomy" id="747089"/>
    <lineage>
        <taxon>Eukaryota</taxon>
        <taxon>Fungi</taxon>
        <taxon>Fungi incertae sedis</taxon>
        <taxon>Mucoromycota</taxon>
        <taxon>Glomeromycotina</taxon>
        <taxon>Glomeromycetes</taxon>
        <taxon>Glomerales</taxon>
        <taxon>Glomeraceae</taxon>
        <taxon>Rhizophagus</taxon>
    </lineage>
</organism>
<keyword evidence="3" id="KW-1185">Reference proteome</keyword>
<proteinExistence type="predicted"/>
<evidence type="ECO:0000313" key="2">
    <source>
        <dbReference type="EMBL" id="POG73044.1"/>
    </source>
</evidence>
<dbReference type="EMBL" id="AUPC02000088">
    <property type="protein sequence ID" value="POG73044.1"/>
    <property type="molecule type" value="Genomic_DNA"/>
</dbReference>
<sequence length="81" mass="10030">MLTPDRGRGYYRYYTRINFIQILAKFCTLLPLGRLCVNVFWYVLFVEILFVSHYIKFTCNYLRLVNYHVRLYFLSFTYQNF</sequence>